<dbReference type="GO" id="GO:0003677">
    <property type="term" value="F:DNA binding"/>
    <property type="evidence" value="ECO:0007669"/>
    <property type="project" value="InterPro"/>
</dbReference>
<accession>A0A1A0V7Z1</accession>
<feature type="domain" description="FHA" evidence="2">
    <location>
        <begin position="35"/>
        <end position="85"/>
    </location>
</feature>
<evidence type="ECO:0000313" key="4">
    <source>
        <dbReference type="Proteomes" id="UP000094008"/>
    </source>
</evidence>
<dbReference type="Gene3D" id="1.10.260.40">
    <property type="entry name" value="lambda repressor-like DNA-binding domains"/>
    <property type="match status" value="2"/>
</dbReference>
<dbReference type="Gene3D" id="2.60.200.20">
    <property type="match status" value="1"/>
</dbReference>
<reference evidence="4" key="1">
    <citation type="submission" date="2016-06" db="EMBL/GenBank/DDBJ databases">
        <authorList>
            <person name="Sutton G."/>
            <person name="Brinkac L."/>
            <person name="Sanka R."/>
            <person name="Adams M."/>
            <person name="Lau E."/>
            <person name="Mehaffy C."/>
            <person name="Tameris M."/>
            <person name="Hatherill M."/>
            <person name="Hanekom W."/>
            <person name="Mahomed H."/>
            <person name="Mcshane H."/>
        </authorList>
    </citation>
    <scope>NUCLEOTIDE SEQUENCE [LARGE SCALE GENOMIC DNA]</scope>
    <source>
        <strain evidence="4">852002-10433_SCH5171157</strain>
    </source>
</reference>
<name>A0A1A0V7Z1_MYCPR</name>
<evidence type="ECO:0000313" key="3">
    <source>
        <dbReference type="EMBL" id="OBB79306.1"/>
    </source>
</evidence>
<dbReference type="CDD" id="cd00093">
    <property type="entry name" value="HTH_XRE"/>
    <property type="match status" value="1"/>
</dbReference>
<dbReference type="CDD" id="cd00060">
    <property type="entry name" value="FHA"/>
    <property type="match status" value="1"/>
</dbReference>
<dbReference type="SUPFAM" id="SSF47413">
    <property type="entry name" value="lambda repressor-like DNA-binding domains"/>
    <property type="match status" value="1"/>
</dbReference>
<gene>
    <name evidence="3" type="ORF">A5779_13005</name>
</gene>
<dbReference type="InterPro" id="IPR008984">
    <property type="entry name" value="SMAD_FHA_dom_sf"/>
</dbReference>
<dbReference type="SMART" id="SM00240">
    <property type="entry name" value="FHA"/>
    <property type="match status" value="1"/>
</dbReference>
<dbReference type="InterPro" id="IPR000253">
    <property type="entry name" value="FHA_dom"/>
</dbReference>
<sequence>MASAEVMVQRGARVPALTVKWPDHLAPFNGDQSPVVVGRAENVDAQVRIQDNRISREHIVATVGEGHWIIQSPGRNGVFIGNERLAHDFVLPPDHDIDVMLGHPTAGIPMSLSTRDPANVFIGELIARRRKELALTQRFLAEDGVVNAGALISVEKGRSQPRAKTERSLETVLQWPEGHIEQLRRRVRQQLRMGTFGEQVTSAPVAELAPVASAVPASEEPTQWLRMDRDGEGTATVEVTLVSETVGIAMDSIRNQIAALPDSTHRDYPARVEKITEGLARLEPVMVSASGTSVEMVRDLGEIRRLRRNLMLKAAESPHATLGQRVFAARRNAELSIAEAAVTAGVSAEEVRQAEAGSVQDERVWDALQRFIAALGNDTGKRTAG</sequence>
<organism evidence="3 4">
    <name type="scientific">Mycolicibacterium peregrinum</name>
    <name type="common">Mycobacterium peregrinum</name>
    <dbReference type="NCBI Taxonomy" id="43304"/>
    <lineage>
        <taxon>Bacteria</taxon>
        <taxon>Bacillati</taxon>
        <taxon>Actinomycetota</taxon>
        <taxon>Actinomycetes</taxon>
        <taxon>Mycobacteriales</taxon>
        <taxon>Mycobacteriaceae</taxon>
        <taxon>Mycolicibacterium</taxon>
    </lineage>
</organism>
<dbReference type="RefSeq" id="WP_064888220.1">
    <property type="nucleotide sequence ID" value="NZ_LZSY01000205.1"/>
</dbReference>
<evidence type="ECO:0000256" key="1">
    <source>
        <dbReference type="ARBA" id="ARBA00022553"/>
    </source>
</evidence>
<protein>
    <recommendedName>
        <fullName evidence="2">FHA domain-containing protein</fullName>
    </recommendedName>
</protein>
<dbReference type="InterPro" id="IPR010982">
    <property type="entry name" value="Lambda_DNA-bd_dom_sf"/>
</dbReference>
<dbReference type="EMBL" id="LZSY01000205">
    <property type="protein sequence ID" value="OBB79306.1"/>
    <property type="molecule type" value="Genomic_DNA"/>
</dbReference>
<keyword evidence="1" id="KW-0597">Phosphoprotein</keyword>
<dbReference type="OrthoDB" id="3214282at2"/>
<evidence type="ECO:0000259" key="2">
    <source>
        <dbReference type="PROSITE" id="PS50006"/>
    </source>
</evidence>
<dbReference type="Pfam" id="PF00498">
    <property type="entry name" value="FHA"/>
    <property type="match status" value="1"/>
</dbReference>
<dbReference type="Proteomes" id="UP000094008">
    <property type="component" value="Unassembled WGS sequence"/>
</dbReference>
<comment type="caution">
    <text evidence="3">The sequence shown here is derived from an EMBL/GenBank/DDBJ whole genome shotgun (WGS) entry which is preliminary data.</text>
</comment>
<proteinExistence type="predicted"/>
<dbReference type="InterPro" id="IPR001387">
    <property type="entry name" value="Cro/C1-type_HTH"/>
</dbReference>
<dbReference type="AlphaFoldDB" id="A0A1A0V7Z1"/>
<dbReference type="SUPFAM" id="SSF49879">
    <property type="entry name" value="SMAD/FHA domain"/>
    <property type="match status" value="1"/>
</dbReference>
<dbReference type="PROSITE" id="PS50006">
    <property type="entry name" value="FHA_DOMAIN"/>
    <property type="match status" value="1"/>
</dbReference>